<proteinExistence type="predicted"/>
<dbReference type="Pfam" id="PF00194">
    <property type="entry name" value="Carb_anhydrase"/>
    <property type="match status" value="1"/>
</dbReference>
<feature type="region of interest" description="Disordered" evidence="5">
    <location>
        <begin position="569"/>
        <end position="779"/>
    </location>
</feature>
<dbReference type="InterPro" id="IPR029000">
    <property type="entry name" value="Cyclophilin-like_dom_sf"/>
</dbReference>
<comment type="caution">
    <text evidence="9">The sequence shown here is derived from an EMBL/GenBank/DDBJ whole genome shotgun (WGS) entry which is preliminary data.</text>
</comment>
<evidence type="ECO:0000259" key="7">
    <source>
        <dbReference type="PROSITE" id="PS50072"/>
    </source>
</evidence>
<feature type="compositionally biased region" description="Basic and acidic residues" evidence="5">
    <location>
        <begin position="719"/>
        <end position="741"/>
    </location>
</feature>
<dbReference type="PROSITE" id="PS50072">
    <property type="entry name" value="CSA_PPIASE_2"/>
    <property type="match status" value="1"/>
</dbReference>
<dbReference type="EMBL" id="PNEN01000157">
    <property type="protein sequence ID" value="PPJ61036.1"/>
    <property type="molecule type" value="Genomic_DNA"/>
</dbReference>
<dbReference type="PROSITE" id="PS00170">
    <property type="entry name" value="CSA_PPIASE_1"/>
    <property type="match status" value="1"/>
</dbReference>
<dbReference type="InterPro" id="IPR041891">
    <property type="entry name" value="Alpha_CA_prokaryot-like"/>
</dbReference>
<dbReference type="PROSITE" id="PS51144">
    <property type="entry name" value="ALPHA_CA_2"/>
    <property type="match status" value="1"/>
</dbReference>
<dbReference type="Gene3D" id="2.40.100.10">
    <property type="entry name" value="Cyclophilin-like"/>
    <property type="match status" value="1"/>
</dbReference>
<feature type="compositionally biased region" description="Basic and acidic residues" evidence="5">
    <location>
        <begin position="673"/>
        <end position="685"/>
    </location>
</feature>
<dbReference type="PANTHER" id="PTHR11071:SF561">
    <property type="entry name" value="PEPTIDYL-PROLYL CIS-TRANS ISOMERASE D-RELATED"/>
    <property type="match status" value="1"/>
</dbReference>
<dbReference type="SMART" id="SM01057">
    <property type="entry name" value="Carb_anhydrase"/>
    <property type="match status" value="1"/>
</dbReference>
<dbReference type="PRINTS" id="PR00153">
    <property type="entry name" value="CSAPPISMRASE"/>
</dbReference>
<dbReference type="InterPro" id="IPR036398">
    <property type="entry name" value="CA_dom_sf"/>
</dbReference>
<dbReference type="SUPFAM" id="SSF51069">
    <property type="entry name" value="Carbonic anhydrase"/>
    <property type="match status" value="1"/>
</dbReference>
<protein>
    <recommendedName>
        <fullName evidence="2">peptidylprolyl isomerase</fullName>
        <ecNumber evidence="2">5.2.1.8</ecNumber>
    </recommendedName>
</protein>
<dbReference type="SUPFAM" id="SSF50891">
    <property type="entry name" value="Cyclophilin-like"/>
    <property type="match status" value="1"/>
</dbReference>
<dbReference type="Pfam" id="PF00160">
    <property type="entry name" value="Pro_isomerase"/>
    <property type="match status" value="1"/>
</dbReference>
<evidence type="ECO:0000256" key="6">
    <source>
        <dbReference type="SAM" id="SignalP"/>
    </source>
</evidence>
<evidence type="ECO:0000256" key="3">
    <source>
        <dbReference type="ARBA" id="ARBA00023110"/>
    </source>
</evidence>
<feature type="chain" id="PRO_5015485988" description="peptidylprolyl isomerase" evidence="6">
    <location>
        <begin position="21"/>
        <end position="779"/>
    </location>
</feature>
<dbReference type="FunFam" id="2.40.100.10:FF:000025">
    <property type="entry name" value="Peptidyl-prolyl cis-trans isomerase CYP19-2"/>
    <property type="match status" value="1"/>
</dbReference>
<keyword evidence="6" id="KW-0732">Signal</keyword>
<dbReference type="GO" id="GO:0016018">
    <property type="term" value="F:cyclosporin A binding"/>
    <property type="evidence" value="ECO:0007669"/>
    <property type="project" value="TreeGrafter"/>
</dbReference>
<evidence type="ECO:0000259" key="8">
    <source>
        <dbReference type="PROSITE" id="PS51144"/>
    </source>
</evidence>
<dbReference type="InterPro" id="IPR020892">
    <property type="entry name" value="Cyclophilin-type_PPIase_CS"/>
</dbReference>
<feature type="domain" description="PPIase cyclophilin-type" evidence="7">
    <location>
        <begin position="408"/>
        <end position="568"/>
    </location>
</feature>
<keyword evidence="10" id="KW-1185">Reference proteome</keyword>
<evidence type="ECO:0000256" key="1">
    <source>
        <dbReference type="ARBA" id="ARBA00000971"/>
    </source>
</evidence>
<feature type="signal peptide" evidence="6">
    <location>
        <begin position="1"/>
        <end position="20"/>
    </location>
</feature>
<evidence type="ECO:0000313" key="10">
    <source>
        <dbReference type="Proteomes" id="UP000237631"/>
    </source>
</evidence>
<dbReference type="EC" id="5.2.1.8" evidence="2"/>
<feature type="compositionally biased region" description="Basic and acidic residues" evidence="5">
    <location>
        <begin position="695"/>
        <end position="710"/>
    </location>
</feature>
<sequence>MYVSKALGLAVTFLITLSNACPIVERDIAAEEGDSTIEARQSCPTKYDYSQGGRDWHTKCAAWAKCGNGKQQSPIDLPANSYAKTHTPAWAFPGGAVRGEIFNRGFGPEWHPVAGAAVPTIHFDNETYNLLQWHTHTPESEHAFGGNKRRGEIHFVFGTGSTPKAVAGIGLDYGAASTFFGTVFQQLHSQRRDLPPVGSTARYPISIDFSPGILGPNHFRTFWTYEGSLTTPTCGEGVRWFLGGWTHMLSGDQFPRLNRASIDSPPLLLYAVAAPAAMTQYMLQELEAGLLGLPVVFRDHETGCREAALGGAGFEARVICRNVCGSRLPRSSRWDVLVLAASESKQPADGDGATMEELRCTGHAPQVIALNHLQSSASSALLLHDLRLTTPEMPSAIMAATTDRPRVFLDVSIGGDPVGRLTIELFVDKTPRTCENFRRLCTGEHDGLSYAKAPFHRVIDEFMIQGGDITKGDGTGLTSIYDGEAFDDEQLGWREMDAAGLVCSANRGKDTNGSQFFITLEPCPHLSGKHTIFGRLVSGEETLQRISKVAVDKTDTPVEPVLVSRCGELERKNKQKRDSIEDARAAQINGAERGRRRKSDPSDDEMDTGTPPPKIGRRSRRQSDNVIDEGLRGRPRARSDSRSASNPIEEEDESSEHSPAAKHKRKRSQSPSRHMDRREEGAGSERRRRSLPNQYRDRDGRDYNDSDRYRPSPRRHDYKHAGRRDDDRYRPSRDRRHDDGRLNSNDGRLGGGSSEAYGDAPVKFKGRGAMKYRENDRAW</sequence>
<dbReference type="InterPro" id="IPR002130">
    <property type="entry name" value="Cyclophilin-type_PPIase_dom"/>
</dbReference>
<organism evidence="9 10">
    <name type="scientific">Cercospora berteroae</name>
    <dbReference type="NCBI Taxonomy" id="357750"/>
    <lineage>
        <taxon>Eukaryota</taxon>
        <taxon>Fungi</taxon>
        <taxon>Dikarya</taxon>
        <taxon>Ascomycota</taxon>
        <taxon>Pezizomycotina</taxon>
        <taxon>Dothideomycetes</taxon>
        <taxon>Dothideomycetidae</taxon>
        <taxon>Mycosphaerellales</taxon>
        <taxon>Mycosphaerellaceae</taxon>
        <taxon>Cercospora</taxon>
    </lineage>
</organism>
<dbReference type="OrthoDB" id="407558at2759"/>
<feature type="domain" description="Alpha-carbonic anhydrase" evidence="8">
    <location>
        <begin position="45"/>
        <end position="295"/>
    </location>
</feature>
<dbReference type="PANTHER" id="PTHR11071">
    <property type="entry name" value="PEPTIDYL-PROLYL CIS-TRANS ISOMERASE"/>
    <property type="match status" value="1"/>
</dbReference>
<feature type="compositionally biased region" description="Basic and acidic residues" evidence="5">
    <location>
        <begin position="629"/>
        <end position="641"/>
    </location>
</feature>
<dbReference type="InterPro" id="IPR001148">
    <property type="entry name" value="CA_dom"/>
</dbReference>
<dbReference type="Proteomes" id="UP000237631">
    <property type="component" value="Unassembled WGS sequence"/>
</dbReference>
<accession>A0A2S6CMS0</accession>
<keyword evidence="3" id="KW-0697">Rotamase</keyword>
<comment type="catalytic activity">
    <reaction evidence="1">
        <text>[protein]-peptidylproline (omega=180) = [protein]-peptidylproline (omega=0)</text>
        <dbReference type="Rhea" id="RHEA:16237"/>
        <dbReference type="Rhea" id="RHEA-COMP:10747"/>
        <dbReference type="Rhea" id="RHEA-COMP:10748"/>
        <dbReference type="ChEBI" id="CHEBI:83833"/>
        <dbReference type="ChEBI" id="CHEBI:83834"/>
        <dbReference type="EC" id="5.2.1.8"/>
    </reaction>
</comment>
<gene>
    <name evidence="9" type="ORF">CBER1_01981</name>
</gene>
<evidence type="ECO:0000256" key="4">
    <source>
        <dbReference type="ARBA" id="ARBA00023235"/>
    </source>
</evidence>
<dbReference type="CDD" id="cd03124">
    <property type="entry name" value="alpha_CA_prokaryotic_like"/>
    <property type="match status" value="1"/>
</dbReference>
<evidence type="ECO:0000256" key="2">
    <source>
        <dbReference type="ARBA" id="ARBA00013194"/>
    </source>
</evidence>
<feature type="compositionally biased region" description="Basic and acidic residues" evidence="5">
    <location>
        <begin position="569"/>
        <end position="584"/>
    </location>
</feature>
<dbReference type="Gene3D" id="3.10.200.10">
    <property type="entry name" value="Alpha carbonic anhydrase"/>
    <property type="match status" value="1"/>
</dbReference>
<dbReference type="STRING" id="357750.A0A2S6CMS0"/>
<evidence type="ECO:0000256" key="5">
    <source>
        <dbReference type="SAM" id="MobiDB-lite"/>
    </source>
</evidence>
<dbReference type="GO" id="GO:0003755">
    <property type="term" value="F:peptidyl-prolyl cis-trans isomerase activity"/>
    <property type="evidence" value="ECO:0007669"/>
    <property type="project" value="UniProtKB-KW"/>
</dbReference>
<reference evidence="10" key="1">
    <citation type="journal article" date="2017" name="bioRxiv">
        <title>Conservation of a gene cluster reveals novel cercosporin biosynthetic mechanisms and extends production to the genus Colletotrichum.</title>
        <authorList>
            <person name="de Jonge R."/>
            <person name="Ebert M.K."/>
            <person name="Huitt-Roehl C.R."/>
            <person name="Pal P."/>
            <person name="Suttle J.C."/>
            <person name="Spanner R.E."/>
            <person name="Neubauer J.D."/>
            <person name="Jurick W.M.II."/>
            <person name="Stott K.A."/>
            <person name="Secor G.A."/>
            <person name="Thomma B.P.H.J."/>
            <person name="Van de Peer Y."/>
            <person name="Townsend C.A."/>
            <person name="Bolton M.D."/>
        </authorList>
    </citation>
    <scope>NUCLEOTIDE SEQUENCE [LARGE SCALE GENOMIC DNA]</scope>
    <source>
        <strain evidence="10">CBS538.71</strain>
    </source>
</reference>
<evidence type="ECO:0000313" key="9">
    <source>
        <dbReference type="EMBL" id="PPJ61036.1"/>
    </source>
</evidence>
<dbReference type="GO" id="GO:0005737">
    <property type="term" value="C:cytoplasm"/>
    <property type="evidence" value="ECO:0007669"/>
    <property type="project" value="TreeGrafter"/>
</dbReference>
<name>A0A2S6CMS0_9PEZI</name>
<dbReference type="GO" id="GO:0006457">
    <property type="term" value="P:protein folding"/>
    <property type="evidence" value="ECO:0007669"/>
    <property type="project" value="InterPro"/>
</dbReference>
<dbReference type="AlphaFoldDB" id="A0A2S6CMS0"/>
<keyword evidence="4" id="KW-0413">Isomerase</keyword>